<dbReference type="AlphaFoldDB" id="A0AAD7F159"/>
<proteinExistence type="predicted"/>
<accession>A0AAD7F159</accession>
<feature type="compositionally biased region" description="Basic and acidic residues" evidence="1">
    <location>
        <begin position="396"/>
        <end position="410"/>
    </location>
</feature>
<protein>
    <submittedName>
        <fullName evidence="2">Uncharacterized protein</fullName>
    </submittedName>
</protein>
<feature type="compositionally biased region" description="Basic and acidic residues" evidence="1">
    <location>
        <begin position="192"/>
        <end position="201"/>
    </location>
</feature>
<gene>
    <name evidence="2" type="ORF">DFH08DRAFT_801627</name>
</gene>
<feature type="region of interest" description="Disordered" evidence="1">
    <location>
        <begin position="297"/>
        <end position="331"/>
    </location>
</feature>
<evidence type="ECO:0000256" key="1">
    <source>
        <dbReference type="SAM" id="MobiDB-lite"/>
    </source>
</evidence>
<dbReference type="EMBL" id="JARIHO010000006">
    <property type="protein sequence ID" value="KAJ7359866.1"/>
    <property type="molecule type" value="Genomic_DNA"/>
</dbReference>
<dbReference type="Proteomes" id="UP001218218">
    <property type="component" value="Unassembled WGS sequence"/>
</dbReference>
<evidence type="ECO:0000313" key="2">
    <source>
        <dbReference type="EMBL" id="KAJ7359866.1"/>
    </source>
</evidence>
<evidence type="ECO:0000313" key="3">
    <source>
        <dbReference type="Proteomes" id="UP001218218"/>
    </source>
</evidence>
<organism evidence="2 3">
    <name type="scientific">Mycena albidolilacea</name>
    <dbReference type="NCBI Taxonomy" id="1033008"/>
    <lineage>
        <taxon>Eukaryota</taxon>
        <taxon>Fungi</taxon>
        <taxon>Dikarya</taxon>
        <taxon>Basidiomycota</taxon>
        <taxon>Agaricomycotina</taxon>
        <taxon>Agaricomycetes</taxon>
        <taxon>Agaricomycetidae</taxon>
        <taxon>Agaricales</taxon>
        <taxon>Marasmiineae</taxon>
        <taxon>Mycenaceae</taxon>
        <taxon>Mycena</taxon>
    </lineage>
</organism>
<feature type="region of interest" description="Disordered" evidence="1">
    <location>
        <begin position="370"/>
        <end position="410"/>
    </location>
</feature>
<feature type="compositionally biased region" description="Basic residues" evidence="1">
    <location>
        <begin position="305"/>
        <end position="323"/>
    </location>
</feature>
<name>A0AAD7F159_9AGAR</name>
<keyword evidence="3" id="KW-1185">Reference proteome</keyword>
<comment type="caution">
    <text evidence="2">The sequence shown here is derived from an EMBL/GenBank/DDBJ whole genome shotgun (WGS) entry which is preliminary data.</text>
</comment>
<sequence>MQGGVDAAISALAALAPHLPALSQRHSTPADVNREISRSPALLAAPIRRRRIRQRFGVTLVHTRTHQQWRRHRDKPPPQVHGTLDGALAAARLAQRHEGETHRIGWGTVARRVGGEYMLQKGKKRKDLTPKIIRRANGRIPEATVPIECTELVEILTRFGHARGSIRRRPPEIVWWVKCALEENECRAVRRGDQERGLDGRKSRRKPRDVTLVTPGSVAETSGRALDGRLTFGNLRPALASNSEETEFFKIINQTLNTGPNWHAHTKKALKMTNFAEYSTSEGIYETPNIWPDGGACSRGESRKGEKRGHRTRLRKGCNRRGKYKDGPVQEGCRVGGKHGEQVCGQRGSSAWMAGIERADDRERARGRQALNAHGVWDRAAGDRQRGRRVSSTHGMRNERAGGEDQERGQ</sequence>
<reference evidence="2" key="1">
    <citation type="submission" date="2023-03" db="EMBL/GenBank/DDBJ databases">
        <title>Massive genome expansion in bonnet fungi (Mycena s.s.) driven by repeated elements and novel gene families across ecological guilds.</title>
        <authorList>
            <consortium name="Lawrence Berkeley National Laboratory"/>
            <person name="Harder C.B."/>
            <person name="Miyauchi S."/>
            <person name="Viragh M."/>
            <person name="Kuo A."/>
            <person name="Thoen E."/>
            <person name="Andreopoulos B."/>
            <person name="Lu D."/>
            <person name="Skrede I."/>
            <person name="Drula E."/>
            <person name="Henrissat B."/>
            <person name="Morin E."/>
            <person name="Kohler A."/>
            <person name="Barry K."/>
            <person name="LaButti K."/>
            <person name="Morin E."/>
            <person name="Salamov A."/>
            <person name="Lipzen A."/>
            <person name="Mereny Z."/>
            <person name="Hegedus B."/>
            <person name="Baldrian P."/>
            <person name="Stursova M."/>
            <person name="Weitz H."/>
            <person name="Taylor A."/>
            <person name="Grigoriev I.V."/>
            <person name="Nagy L.G."/>
            <person name="Martin F."/>
            <person name="Kauserud H."/>
        </authorList>
    </citation>
    <scope>NUCLEOTIDE SEQUENCE</scope>
    <source>
        <strain evidence="2">CBHHK002</strain>
    </source>
</reference>
<feature type="compositionally biased region" description="Basic and acidic residues" evidence="1">
    <location>
        <begin position="376"/>
        <end position="385"/>
    </location>
</feature>
<feature type="region of interest" description="Disordered" evidence="1">
    <location>
        <begin position="192"/>
        <end position="216"/>
    </location>
</feature>